<accession>A0A6J5RTQ6</accession>
<proteinExistence type="predicted"/>
<organism evidence="1">
    <name type="scientific">uncultured Caudovirales phage</name>
    <dbReference type="NCBI Taxonomy" id="2100421"/>
    <lineage>
        <taxon>Viruses</taxon>
        <taxon>Duplodnaviria</taxon>
        <taxon>Heunggongvirae</taxon>
        <taxon>Uroviricota</taxon>
        <taxon>Caudoviricetes</taxon>
        <taxon>Peduoviridae</taxon>
        <taxon>Maltschvirus</taxon>
        <taxon>Maltschvirus maltsch</taxon>
    </lineage>
</organism>
<sequence length="57" mass="6671">MHDIQEQLAIIWEALHAYREDLIPEGDELYDELWGDICLAMAVIHEELEISITSMEE</sequence>
<protein>
    <submittedName>
        <fullName evidence="1">Uncharacterized protein</fullName>
    </submittedName>
</protein>
<name>A0A6J5RTQ6_9CAUD</name>
<dbReference type="EMBL" id="LR797250">
    <property type="protein sequence ID" value="CAB4195294.1"/>
    <property type="molecule type" value="Genomic_DNA"/>
</dbReference>
<reference evidence="1" key="1">
    <citation type="submission" date="2020-05" db="EMBL/GenBank/DDBJ databases">
        <authorList>
            <person name="Chiriac C."/>
            <person name="Salcher M."/>
            <person name="Ghai R."/>
            <person name="Kavagutti S V."/>
        </authorList>
    </citation>
    <scope>NUCLEOTIDE SEQUENCE</scope>
</reference>
<evidence type="ECO:0000313" key="1">
    <source>
        <dbReference type="EMBL" id="CAB4195294.1"/>
    </source>
</evidence>
<gene>
    <name evidence="1" type="ORF">UFOVP1298_10</name>
</gene>